<reference evidence="1" key="1">
    <citation type="submission" date="2018-05" db="EMBL/GenBank/DDBJ databases">
        <authorList>
            <person name="Lanie J.A."/>
            <person name="Ng W.-L."/>
            <person name="Kazmierczak K.M."/>
            <person name="Andrzejewski T.M."/>
            <person name="Davidsen T.M."/>
            <person name="Wayne K.J."/>
            <person name="Tettelin H."/>
            <person name="Glass J.I."/>
            <person name="Rusch D."/>
            <person name="Podicherti R."/>
            <person name="Tsui H.-C.T."/>
            <person name="Winkler M.E."/>
        </authorList>
    </citation>
    <scope>NUCLEOTIDE SEQUENCE</scope>
</reference>
<organism evidence="1">
    <name type="scientific">marine metagenome</name>
    <dbReference type="NCBI Taxonomy" id="408172"/>
    <lineage>
        <taxon>unclassified sequences</taxon>
        <taxon>metagenomes</taxon>
        <taxon>ecological metagenomes</taxon>
    </lineage>
</organism>
<protein>
    <recommendedName>
        <fullName evidence="2">Lipoprotein</fullName>
    </recommendedName>
</protein>
<accession>A0A381Z863</accession>
<dbReference type="AlphaFoldDB" id="A0A381Z863"/>
<sequence>MKKKLLALVPLLSGCGLVFVHGPPSGWQAIQDVDVLTTMSLLQPCTSSRTLVGVDVLPIALGVAANLDPGGRTGVKSDDIIRIIGTGSLILGGGIGAIVGLNKVNDCRAFNARLMELGQGGASSLTSHEWLDELSPPPGLGVTAFDPVFGLPIKQGH</sequence>
<dbReference type="PROSITE" id="PS51257">
    <property type="entry name" value="PROKAR_LIPOPROTEIN"/>
    <property type="match status" value="1"/>
</dbReference>
<proteinExistence type="predicted"/>
<dbReference type="EMBL" id="UINC01020298">
    <property type="protein sequence ID" value="SVA85369.1"/>
    <property type="molecule type" value="Genomic_DNA"/>
</dbReference>
<name>A0A381Z863_9ZZZZ</name>
<evidence type="ECO:0008006" key="2">
    <source>
        <dbReference type="Google" id="ProtNLM"/>
    </source>
</evidence>
<gene>
    <name evidence="1" type="ORF">METZ01_LOCUS138223</name>
</gene>
<evidence type="ECO:0000313" key="1">
    <source>
        <dbReference type="EMBL" id="SVA85369.1"/>
    </source>
</evidence>